<dbReference type="InterPro" id="IPR041266">
    <property type="entry name" value="EDS1_EP"/>
</dbReference>
<dbReference type="GO" id="GO:0006629">
    <property type="term" value="P:lipid metabolic process"/>
    <property type="evidence" value="ECO:0007669"/>
    <property type="project" value="InterPro"/>
</dbReference>
<keyword evidence="3" id="KW-0963">Cytoplasm</keyword>
<reference evidence="10" key="1">
    <citation type="journal article" date="2017" name="Plant J.">
        <title>The pomegranate (Punica granatum L.) genome and the genomics of punicalagin biosynthesis.</title>
        <authorList>
            <person name="Qin G."/>
            <person name="Xu C."/>
            <person name="Ming R."/>
            <person name="Tang H."/>
            <person name="Guyot R."/>
            <person name="Kramer E.M."/>
            <person name="Hu Y."/>
            <person name="Yi X."/>
            <person name="Qi Y."/>
            <person name="Xu X."/>
            <person name="Gao Z."/>
            <person name="Pan H."/>
            <person name="Jian J."/>
            <person name="Tian Y."/>
            <person name="Yue Z."/>
            <person name="Xu Y."/>
        </authorList>
    </citation>
    <scope>NUCLEOTIDE SEQUENCE [LARGE SCALE GENOMIC DNA]</scope>
    <source>
        <strain evidence="10">cv. Dabenzi</strain>
    </source>
</reference>
<sequence>MSLHMAEDGGLGNNLRHETVKRACHLAFKAHKSPEKGPGYLAEKRSSESIFSFAGCWSPDEWFAGGAGAFGEAKIDLRQFPCLRSISNDELAVVNQAFLTKFLLILEKSTLRREVMKALDDKKQIIFTGHSAGGPVAIFATIWLFEHLRSLKQIQTSLTSHYCLTFGSPLAADRIFCHAVRREKWSDHFVHFVMRYDIIPRVLLAPPSSMGAALPEILSFFNPNSRGPKNLPVENSALASDFFVNVLRNASCAASHAACTMMGSTNMLMDTISGFIELSPYRPFGTFVFCSGNGRLFVVKNPDAVLQLLFYSLQLSSEGEGPEVAKASLTTHLVYEDEINQNLGRADPVYFDKFVDIPLNSNDSIGTDMKTIDDALTDFGLGARARLCLRAAIGLEKQKFINQSKIEERKGPMQKAMSELEWYRSICETRGGYYDSFKQNKYNEDFKANVKRLELVGYLDEIVEMLKRYELPEGFEGQKEWVYLGTEFRRLVEPLDIANYYRHLKNEDTGPYIEKGRPRRYRYTQRWLEHFEQKPSGSRGESIIWAEVEELSFKAYSNEPFTALRPKIKEIEENLKKWLEEETVAKDALSEGSSLVKLWKDLRQKYNEVQDITGFISSG</sequence>
<dbReference type="AlphaFoldDB" id="A0A218XZE6"/>
<dbReference type="InterPro" id="IPR029058">
    <property type="entry name" value="AB_hydrolase_fold"/>
</dbReference>
<dbReference type="SUPFAM" id="SSF53474">
    <property type="entry name" value="alpha/beta-Hydrolases"/>
    <property type="match status" value="1"/>
</dbReference>
<evidence type="ECO:0000313" key="10">
    <source>
        <dbReference type="Proteomes" id="UP000197138"/>
    </source>
</evidence>
<evidence type="ECO:0000256" key="6">
    <source>
        <dbReference type="ARBA" id="ARBA00023242"/>
    </source>
</evidence>
<evidence type="ECO:0000313" key="11">
    <source>
        <dbReference type="Proteomes" id="UP000515151"/>
    </source>
</evidence>
<keyword evidence="6" id="KW-0539">Nucleus</keyword>
<dbReference type="PANTHER" id="PTHR47090">
    <property type="entry name" value="PROTEIN EDS1-RELATED"/>
    <property type="match status" value="1"/>
</dbReference>
<evidence type="ECO:0000256" key="5">
    <source>
        <dbReference type="ARBA" id="ARBA00022821"/>
    </source>
</evidence>
<dbReference type="Pfam" id="PF01764">
    <property type="entry name" value="Lipase_3"/>
    <property type="match status" value="1"/>
</dbReference>
<evidence type="ECO:0000256" key="4">
    <source>
        <dbReference type="ARBA" id="ARBA00022801"/>
    </source>
</evidence>
<dbReference type="Proteomes" id="UP000197138">
    <property type="component" value="Unassembled WGS sequence"/>
</dbReference>
<evidence type="ECO:0000256" key="2">
    <source>
        <dbReference type="ARBA" id="ARBA00004496"/>
    </source>
</evidence>
<dbReference type="Pfam" id="PF18117">
    <property type="entry name" value="EDS1_EP"/>
    <property type="match status" value="1"/>
</dbReference>
<evidence type="ECO:0000259" key="7">
    <source>
        <dbReference type="Pfam" id="PF01764"/>
    </source>
</evidence>
<reference evidence="11" key="3">
    <citation type="journal article" date="2020" name="Plant Biotechnol. J.">
        <title>The pomegranate (Punica granatum L.) draft genome dissects genetic divergence between soft- and hard-seeded cultivars.</title>
        <authorList>
            <person name="Luo X."/>
            <person name="Li H."/>
            <person name="Wu Z."/>
            <person name="Yao W."/>
            <person name="Zhao P."/>
            <person name="Cao D."/>
            <person name="Yu H."/>
            <person name="Li K."/>
            <person name="Poudel K."/>
            <person name="Zhao D."/>
            <person name="Zhang F."/>
            <person name="Xia X."/>
            <person name="Chen L."/>
            <person name="Wang Q."/>
            <person name="Jing D."/>
            <person name="Cao S."/>
        </authorList>
    </citation>
    <scope>NUCLEOTIDE SEQUENCE [LARGE SCALE GENOMIC DNA]</scope>
</reference>
<accession>A0A218XZE6</accession>
<protein>
    <submittedName>
        <fullName evidence="12">Protein EDS1B-like</fullName>
    </submittedName>
</protein>
<dbReference type="GO" id="GO:0016787">
    <property type="term" value="F:hydrolase activity"/>
    <property type="evidence" value="ECO:0007669"/>
    <property type="project" value="UniProtKB-KW"/>
</dbReference>
<organism evidence="9 10">
    <name type="scientific">Punica granatum</name>
    <name type="common">Pomegranate</name>
    <dbReference type="NCBI Taxonomy" id="22663"/>
    <lineage>
        <taxon>Eukaryota</taxon>
        <taxon>Viridiplantae</taxon>
        <taxon>Streptophyta</taxon>
        <taxon>Embryophyta</taxon>
        <taxon>Tracheophyta</taxon>
        <taxon>Spermatophyta</taxon>
        <taxon>Magnoliopsida</taxon>
        <taxon>eudicotyledons</taxon>
        <taxon>Gunneridae</taxon>
        <taxon>Pentapetalae</taxon>
        <taxon>rosids</taxon>
        <taxon>malvids</taxon>
        <taxon>Myrtales</taxon>
        <taxon>Lythraceae</taxon>
        <taxon>Punica</taxon>
    </lineage>
</organism>
<dbReference type="GeneID" id="116187139"/>
<dbReference type="GO" id="GO:0006952">
    <property type="term" value="P:defense response"/>
    <property type="evidence" value="ECO:0007669"/>
    <property type="project" value="UniProtKB-KW"/>
</dbReference>
<feature type="domain" description="Fungal lipase-type" evidence="7">
    <location>
        <begin position="91"/>
        <end position="203"/>
    </location>
</feature>
<evidence type="ECO:0000256" key="1">
    <source>
        <dbReference type="ARBA" id="ARBA00004123"/>
    </source>
</evidence>
<evidence type="ECO:0000313" key="9">
    <source>
        <dbReference type="EMBL" id="OWM90465.1"/>
    </source>
</evidence>
<evidence type="ECO:0000313" key="12">
    <source>
        <dbReference type="RefSeq" id="XP_031371601.1"/>
    </source>
</evidence>
<gene>
    <name evidence="12" type="primary">LOC116187139</name>
    <name evidence="9" type="ORF">CDL15_Pgr014768</name>
</gene>
<reference evidence="9" key="2">
    <citation type="submission" date="2017-06" db="EMBL/GenBank/DDBJ databases">
        <title>The pomegranate genome and the genomics of punicalagin biosynthesis.</title>
        <authorList>
            <person name="Xu C."/>
        </authorList>
    </citation>
    <scope>NUCLEOTIDE SEQUENCE [LARGE SCALE GENOMIC DNA]</scope>
    <source>
        <tissue evidence="9">Fresh leaf</tissue>
    </source>
</reference>
<keyword evidence="4" id="KW-0378">Hydrolase</keyword>
<comment type="subcellular location">
    <subcellularLocation>
        <location evidence="2">Cytoplasm</location>
    </subcellularLocation>
    <subcellularLocation>
        <location evidence="1">Nucleus</location>
    </subcellularLocation>
</comment>
<dbReference type="InterPro" id="IPR002921">
    <property type="entry name" value="Fungal_lipase-type"/>
</dbReference>
<evidence type="ECO:0000256" key="3">
    <source>
        <dbReference type="ARBA" id="ARBA00022490"/>
    </source>
</evidence>
<dbReference type="RefSeq" id="XP_031371601.1">
    <property type="nucleotide sequence ID" value="XM_031515741.1"/>
</dbReference>
<dbReference type="Proteomes" id="UP000515151">
    <property type="component" value="Chromosome 8"/>
</dbReference>
<keyword evidence="5" id="KW-0611">Plant defense</keyword>
<reference evidence="12" key="4">
    <citation type="submission" date="2025-04" db="UniProtKB">
        <authorList>
            <consortium name="RefSeq"/>
        </authorList>
    </citation>
    <scope>IDENTIFICATION</scope>
    <source>
        <tissue evidence="12">Leaf</tissue>
    </source>
</reference>
<dbReference type="Gene3D" id="3.40.50.1820">
    <property type="entry name" value="alpha/beta hydrolase"/>
    <property type="match status" value="1"/>
</dbReference>
<dbReference type="EMBL" id="MTKT01000548">
    <property type="protein sequence ID" value="OWM90465.1"/>
    <property type="molecule type" value="Genomic_DNA"/>
</dbReference>
<dbReference type="GO" id="GO:0005634">
    <property type="term" value="C:nucleus"/>
    <property type="evidence" value="ECO:0007669"/>
    <property type="project" value="UniProtKB-SubCell"/>
</dbReference>
<dbReference type="GO" id="GO:0005737">
    <property type="term" value="C:cytoplasm"/>
    <property type="evidence" value="ECO:0007669"/>
    <property type="project" value="UniProtKB-SubCell"/>
</dbReference>
<name>A0A218XZE6_PUNGR</name>
<feature type="domain" description="EDS1 EP" evidence="8">
    <location>
        <begin position="419"/>
        <end position="608"/>
    </location>
</feature>
<dbReference type="InterPro" id="IPR044214">
    <property type="entry name" value="EDS1-like"/>
</dbReference>
<evidence type="ECO:0000259" key="8">
    <source>
        <dbReference type="Pfam" id="PF18117"/>
    </source>
</evidence>
<proteinExistence type="predicted"/>
<keyword evidence="11" id="KW-1185">Reference proteome</keyword>
<dbReference type="PANTHER" id="PTHR47090:SF2">
    <property type="entry name" value="PROTEIN EDS1-RELATED"/>
    <property type="match status" value="1"/>
</dbReference>
<dbReference type="OrthoDB" id="426718at2759"/>